<dbReference type="Pfam" id="PF12804">
    <property type="entry name" value="NTP_transf_3"/>
    <property type="match status" value="1"/>
</dbReference>
<dbReference type="HAMAP" id="MF_00316">
    <property type="entry name" value="MobA"/>
    <property type="match status" value="1"/>
</dbReference>
<feature type="binding site" evidence="8">
    <location>
        <begin position="8"/>
        <end position="10"/>
    </location>
    <ligand>
        <name>GTP</name>
        <dbReference type="ChEBI" id="CHEBI:37565"/>
    </ligand>
</feature>
<keyword evidence="2 8" id="KW-0808">Transferase</keyword>
<keyword evidence="11" id="KW-1185">Reference proteome</keyword>
<keyword evidence="3 8" id="KW-0479">Metal-binding</keyword>
<dbReference type="GO" id="GO:0005737">
    <property type="term" value="C:cytoplasm"/>
    <property type="evidence" value="ECO:0007669"/>
    <property type="project" value="UniProtKB-SubCell"/>
</dbReference>
<dbReference type="PANTHER" id="PTHR19136">
    <property type="entry name" value="MOLYBDENUM COFACTOR GUANYLYLTRANSFERASE"/>
    <property type="match status" value="1"/>
</dbReference>
<organism evidence="10 11">
    <name type="scientific">Salisediminibacterium beveridgei</name>
    <dbReference type="NCBI Taxonomy" id="632773"/>
    <lineage>
        <taxon>Bacteria</taxon>
        <taxon>Bacillati</taxon>
        <taxon>Bacillota</taxon>
        <taxon>Bacilli</taxon>
        <taxon>Bacillales</taxon>
        <taxon>Bacillaceae</taxon>
        <taxon>Salisediminibacterium</taxon>
    </lineage>
</organism>
<feature type="binding site" evidence="8">
    <location>
        <position position="94"/>
    </location>
    <ligand>
        <name>Mg(2+)</name>
        <dbReference type="ChEBI" id="CHEBI:18420"/>
    </ligand>
</feature>
<dbReference type="GO" id="GO:0006777">
    <property type="term" value="P:Mo-molybdopterin cofactor biosynthetic process"/>
    <property type="evidence" value="ECO:0007669"/>
    <property type="project" value="UniProtKB-KW"/>
</dbReference>
<dbReference type="CDD" id="cd02503">
    <property type="entry name" value="MobA"/>
    <property type="match status" value="1"/>
</dbReference>
<dbReference type="OrthoDB" id="9788394at2"/>
<evidence type="ECO:0000313" key="11">
    <source>
        <dbReference type="Proteomes" id="UP000094463"/>
    </source>
</evidence>
<dbReference type="RefSeq" id="WP_069364213.1">
    <property type="nucleotide sequence ID" value="NZ_CP012502.1"/>
</dbReference>
<accession>A0A1D7QSV3</accession>
<keyword evidence="7 8" id="KW-0501">Molybdenum cofactor biosynthesis</keyword>
<comment type="similarity">
    <text evidence="8">Belongs to the MobA family.</text>
</comment>
<dbReference type="KEGG" id="bbev:BBEV_0721"/>
<dbReference type="GO" id="GO:0061603">
    <property type="term" value="F:molybdenum cofactor guanylyltransferase activity"/>
    <property type="evidence" value="ECO:0007669"/>
    <property type="project" value="UniProtKB-EC"/>
</dbReference>
<evidence type="ECO:0000256" key="4">
    <source>
        <dbReference type="ARBA" id="ARBA00022741"/>
    </source>
</evidence>
<keyword evidence="4 8" id="KW-0547">Nucleotide-binding</keyword>
<dbReference type="InterPro" id="IPR013482">
    <property type="entry name" value="Molybde_CF_guanTrfase"/>
</dbReference>
<comment type="function">
    <text evidence="8">Transfers a GMP moiety from GTP to Mo-molybdopterin (Mo-MPT) cofactor (Moco or molybdenum cofactor) to form Mo-molybdopterin guanine dinucleotide (Mo-MGD) cofactor.</text>
</comment>
<dbReference type="PATRIC" id="fig|632773.3.peg.757"/>
<dbReference type="EC" id="2.7.7.77" evidence="8"/>
<evidence type="ECO:0000256" key="1">
    <source>
        <dbReference type="ARBA" id="ARBA00022490"/>
    </source>
</evidence>
<gene>
    <name evidence="8 10" type="primary">mobA</name>
    <name evidence="10" type="ORF">BBEV_0721</name>
</gene>
<reference evidence="10 11" key="1">
    <citation type="submission" date="2015-08" db="EMBL/GenBank/DDBJ databases">
        <title>The complete genome sequence of Bacillus beveridgei MLTeJB.</title>
        <authorList>
            <person name="Hanson T.E."/>
            <person name="Mesa C."/>
            <person name="Basesman S.M."/>
            <person name="Oremland R.S."/>
        </authorList>
    </citation>
    <scope>NUCLEOTIDE SEQUENCE [LARGE SCALE GENOMIC DNA]</scope>
    <source>
        <strain evidence="10 11">MLTeJB</strain>
    </source>
</reference>
<feature type="binding site" evidence="8">
    <location>
        <position position="65"/>
    </location>
    <ligand>
        <name>GTP</name>
        <dbReference type="ChEBI" id="CHEBI:37565"/>
    </ligand>
</feature>
<evidence type="ECO:0000256" key="2">
    <source>
        <dbReference type="ARBA" id="ARBA00022679"/>
    </source>
</evidence>
<comment type="cofactor">
    <cofactor evidence="8">
        <name>Mg(2+)</name>
        <dbReference type="ChEBI" id="CHEBI:18420"/>
    </cofactor>
</comment>
<dbReference type="GO" id="GO:0005525">
    <property type="term" value="F:GTP binding"/>
    <property type="evidence" value="ECO:0007669"/>
    <property type="project" value="UniProtKB-UniRule"/>
</dbReference>
<evidence type="ECO:0000256" key="6">
    <source>
        <dbReference type="ARBA" id="ARBA00023134"/>
    </source>
</evidence>
<keyword evidence="6 8" id="KW-0342">GTP-binding</keyword>
<name>A0A1D7QSV3_9BACI</name>
<dbReference type="GO" id="GO:0046872">
    <property type="term" value="F:metal ion binding"/>
    <property type="evidence" value="ECO:0007669"/>
    <property type="project" value="UniProtKB-KW"/>
</dbReference>
<feature type="binding site" evidence="8">
    <location>
        <position position="20"/>
    </location>
    <ligand>
        <name>GTP</name>
        <dbReference type="ChEBI" id="CHEBI:37565"/>
    </ligand>
</feature>
<dbReference type="InterPro" id="IPR029044">
    <property type="entry name" value="Nucleotide-diphossugar_trans"/>
</dbReference>
<dbReference type="InterPro" id="IPR025877">
    <property type="entry name" value="MobA-like_NTP_Trfase"/>
</dbReference>
<sequence>MEITGIILAGGKSSRMGRNKALLQVGDETNIGRIKRLIQTRTDHQILITNDPDSYEFLQMPMYEDEHKEHGPLAGIEVALKHSETPWNLIIACDMPFADMEIARFLCKKVQESGAMAAVPEYNGKRHPLFACYHKDFLPYVVDALEEGEKRMVNVLDQVNAITVTEEDLKDAGWSEAHLKLAFYNMNRPEDYEWVQTQQV</sequence>
<comment type="subcellular location">
    <subcellularLocation>
        <location evidence="8">Cytoplasm</location>
    </subcellularLocation>
</comment>
<dbReference type="Gene3D" id="3.90.550.10">
    <property type="entry name" value="Spore Coat Polysaccharide Biosynthesis Protein SpsA, Chain A"/>
    <property type="match status" value="1"/>
</dbReference>
<evidence type="ECO:0000256" key="5">
    <source>
        <dbReference type="ARBA" id="ARBA00022842"/>
    </source>
</evidence>
<dbReference type="AlphaFoldDB" id="A0A1D7QSV3"/>
<comment type="catalytic activity">
    <reaction evidence="8">
        <text>Mo-molybdopterin + GTP + H(+) = Mo-molybdopterin guanine dinucleotide + diphosphate</text>
        <dbReference type="Rhea" id="RHEA:34243"/>
        <dbReference type="ChEBI" id="CHEBI:15378"/>
        <dbReference type="ChEBI" id="CHEBI:33019"/>
        <dbReference type="ChEBI" id="CHEBI:37565"/>
        <dbReference type="ChEBI" id="CHEBI:71302"/>
        <dbReference type="ChEBI" id="CHEBI:71310"/>
        <dbReference type="EC" id="2.7.7.77"/>
    </reaction>
</comment>
<evidence type="ECO:0000256" key="3">
    <source>
        <dbReference type="ARBA" id="ARBA00022723"/>
    </source>
</evidence>
<comment type="caution">
    <text evidence="8">Lacks conserved residue(s) required for the propagation of feature annotation.</text>
</comment>
<evidence type="ECO:0000256" key="7">
    <source>
        <dbReference type="ARBA" id="ARBA00023150"/>
    </source>
</evidence>
<feature type="binding site" evidence="8">
    <location>
        <position position="94"/>
    </location>
    <ligand>
        <name>GTP</name>
        <dbReference type="ChEBI" id="CHEBI:37565"/>
    </ligand>
</feature>
<keyword evidence="1 8" id="KW-0963">Cytoplasm</keyword>
<dbReference type="PANTHER" id="PTHR19136:SF81">
    <property type="entry name" value="MOLYBDENUM COFACTOR GUANYLYLTRANSFERASE"/>
    <property type="match status" value="1"/>
</dbReference>
<dbReference type="EMBL" id="CP012502">
    <property type="protein sequence ID" value="AOM82093.1"/>
    <property type="molecule type" value="Genomic_DNA"/>
</dbReference>
<dbReference type="SUPFAM" id="SSF53448">
    <property type="entry name" value="Nucleotide-diphospho-sugar transferases"/>
    <property type="match status" value="1"/>
</dbReference>
<evidence type="ECO:0000313" key="10">
    <source>
        <dbReference type="EMBL" id="AOM82093.1"/>
    </source>
</evidence>
<dbReference type="Proteomes" id="UP000094463">
    <property type="component" value="Chromosome"/>
</dbReference>
<dbReference type="STRING" id="632773.BBEV_0721"/>
<comment type="domain">
    <text evidence="8">The N-terminal domain determines nucleotide recognition and specific binding, while the C-terminal domain determines the specific binding to the target protein.</text>
</comment>
<evidence type="ECO:0000256" key="8">
    <source>
        <dbReference type="HAMAP-Rule" id="MF_00316"/>
    </source>
</evidence>
<proteinExistence type="inferred from homology"/>
<protein>
    <recommendedName>
        <fullName evidence="8">Probable molybdenum cofactor guanylyltransferase</fullName>
        <shortName evidence="8">MoCo guanylyltransferase</shortName>
        <ecNumber evidence="8">2.7.7.77</ecNumber>
    </recommendedName>
    <alternativeName>
        <fullName evidence="8">GTP:molybdopterin guanylyltransferase</fullName>
    </alternativeName>
    <alternativeName>
        <fullName evidence="8">Mo-MPT guanylyltransferase</fullName>
    </alternativeName>
    <alternativeName>
        <fullName evidence="8">Molybdopterin guanylyltransferase</fullName>
    </alternativeName>
    <alternativeName>
        <fullName evidence="8">Molybdopterin-guanine dinucleotide synthase</fullName>
        <shortName evidence="8">MGD synthase</shortName>
    </alternativeName>
</protein>
<keyword evidence="5 8" id="KW-0460">Magnesium</keyword>
<feature type="domain" description="MobA-like NTP transferase" evidence="9">
    <location>
        <begin position="5"/>
        <end position="154"/>
    </location>
</feature>
<evidence type="ECO:0000259" key="9">
    <source>
        <dbReference type="Pfam" id="PF12804"/>
    </source>
</evidence>